<proteinExistence type="predicted"/>
<dbReference type="EMBL" id="JAOYFB010000003">
    <property type="protein sequence ID" value="KAK4010712.1"/>
    <property type="molecule type" value="Genomic_DNA"/>
</dbReference>
<name>A0ABQ9ZCS7_9CRUS</name>
<keyword evidence="1" id="KW-0175">Coiled coil</keyword>
<gene>
    <name evidence="3" type="ORF">OUZ56_019842</name>
</gene>
<dbReference type="Proteomes" id="UP001234178">
    <property type="component" value="Unassembled WGS sequence"/>
</dbReference>
<feature type="coiled-coil region" evidence="1">
    <location>
        <begin position="482"/>
        <end position="523"/>
    </location>
</feature>
<keyword evidence="4" id="KW-1185">Reference proteome</keyword>
<organism evidence="3 4">
    <name type="scientific">Daphnia magna</name>
    <dbReference type="NCBI Taxonomy" id="35525"/>
    <lineage>
        <taxon>Eukaryota</taxon>
        <taxon>Metazoa</taxon>
        <taxon>Ecdysozoa</taxon>
        <taxon>Arthropoda</taxon>
        <taxon>Crustacea</taxon>
        <taxon>Branchiopoda</taxon>
        <taxon>Diplostraca</taxon>
        <taxon>Cladocera</taxon>
        <taxon>Anomopoda</taxon>
        <taxon>Daphniidae</taxon>
        <taxon>Daphnia</taxon>
    </lineage>
</organism>
<feature type="region of interest" description="Disordered" evidence="2">
    <location>
        <begin position="1"/>
        <end position="57"/>
    </location>
</feature>
<evidence type="ECO:0000313" key="3">
    <source>
        <dbReference type="EMBL" id="KAK4010712.1"/>
    </source>
</evidence>
<reference evidence="3 4" key="1">
    <citation type="journal article" date="2023" name="Nucleic Acids Res.">
        <title>The hologenome of Daphnia magna reveals possible DNA methylation and microbiome-mediated evolution of the host genome.</title>
        <authorList>
            <person name="Chaturvedi A."/>
            <person name="Li X."/>
            <person name="Dhandapani V."/>
            <person name="Marshall H."/>
            <person name="Kissane S."/>
            <person name="Cuenca-Cambronero M."/>
            <person name="Asole G."/>
            <person name="Calvet F."/>
            <person name="Ruiz-Romero M."/>
            <person name="Marangio P."/>
            <person name="Guigo R."/>
            <person name="Rago D."/>
            <person name="Mirbahai L."/>
            <person name="Eastwood N."/>
            <person name="Colbourne J.K."/>
            <person name="Zhou J."/>
            <person name="Mallon E."/>
            <person name="Orsini L."/>
        </authorList>
    </citation>
    <scope>NUCLEOTIDE SEQUENCE [LARGE SCALE GENOMIC DNA]</scope>
    <source>
        <strain evidence="3">LRV0_1</strain>
    </source>
</reference>
<protein>
    <submittedName>
        <fullName evidence="3">Uncharacterized protein</fullName>
    </submittedName>
</protein>
<comment type="caution">
    <text evidence="3">The sequence shown here is derived from an EMBL/GenBank/DDBJ whole genome shotgun (WGS) entry which is preliminary data.</text>
</comment>
<sequence length="544" mass="59614">MPKRKCPSFAEQKKMKTSAQKKQKQGFFTAGKDTEAESQFNASRRETPGRAAKRKTGDMTTTVMPIVHREETQKEATIGTSATIQPESNVLIEKNSTRSSGTIMKELMENKMILVLNRIETNVVETLRLHGVTLPDHDLQLLHCLQESNKQSSVKKASSVDPEPKDPAILPGVSSTLEKVDVVQLTESSGQAQEISINEANPLNSETTIVTSVPPAVTHVTLHSNTSECKNNFLENLALTQIVPTGTNSNLSNTKRIIKIAPAKGDSISSKKKIELPMIAPSIPNGIIITTSAPIFTPKTNALRNFSNNQTTQGNTRIVSNVKIINLPAENLQTLQNNKSHIQYLASKKDLCPQEVSLLNKLLLNQQKILARGNPVVPIPGQRVQGIPFTIGAYMYVVQSGTHQTLTDTRKTTKKVVALVPPTELRSSATTENRSNSSINLPQVQNSVVGKLLELATSNRCDYILPDAEKAVCNRNSCILQVARLKSELNQKSIALESCNSELASLRAELSKANQYISNLRAQLEENTHTLCSYLAASSHINYE</sequence>
<evidence type="ECO:0000256" key="2">
    <source>
        <dbReference type="SAM" id="MobiDB-lite"/>
    </source>
</evidence>
<evidence type="ECO:0000256" key="1">
    <source>
        <dbReference type="SAM" id="Coils"/>
    </source>
</evidence>
<evidence type="ECO:0000313" key="4">
    <source>
        <dbReference type="Proteomes" id="UP001234178"/>
    </source>
</evidence>
<accession>A0ABQ9ZCS7</accession>
<feature type="compositionally biased region" description="Basic residues" evidence="2">
    <location>
        <begin position="15"/>
        <end position="24"/>
    </location>
</feature>